<dbReference type="InterPro" id="IPR039447">
    <property type="entry name" value="UreH-like_TM_dom"/>
</dbReference>
<feature type="transmembrane region" description="Helical" evidence="1">
    <location>
        <begin position="109"/>
        <end position="133"/>
    </location>
</feature>
<evidence type="ECO:0000313" key="4">
    <source>
        <dbReference type="Proteomes" id="UP000515743"/>
    </source>
</evidence>
<dbReference type="InterPro" id="IPR051790">
    <property type="entry name" value="Cytochrome_c-biogenesis_DsbD"/>
</dbReference>
<dbReference type="PANTHER" id="PTHR31272">
    <property type="entry name" value="CYTOCHROME C-TYPE BIOGENESIS PROTEIN HI_1454-RELATED"/>
    <property type="match status" value="1"/>
</dbReference>
<feature type="transmembrane region" description="Helical" evidence="1">
    <location>
        <begin position="72"/>
        <end position="97"/>
    </location>
</feature>
<keyword evidence="1" id="KW-1133">Transmembrane helix</keyword>
<sequence>MTIGMFGALVAGVLSLLSPCSALLLPAFFAYAFTSLRQLATKTLFFFLGLATVLVPIGTGLGAIAAHRDTVIMVGGWVMIALGVFTFFGGGFSIPGLSALSAKARGHVFLLGTVYGFAGFCAGPMLGAVLTTATVSGSALYGAAIMALYALGMTLPLFVLALLWDRFNLADAAWLRGKFAQRAAGVLFVVIGVLFLTTHGTSALPGILSTDTQFAIQEWAQRMSTGLSDATLWFIVSVTATFLLAIKLARTSSRA</sequence>
<dbReference type="RefSeq" id="WP_185175181.1">
    <property type="nucleotide sequence ID" value="NZ_CP059404.1"/>
</dbReference>
<dbReference type="KEGG" id="cik:H0194_06755"/>
<organism evidence="3 4">
    <name type="scientific">Corynebacterium incognita</name>
    <dbReference type="NCBI Taxonomy" id="2754725"/>
    <lineage>
        <taxon>Bacteria</taxon>
        <taxon>Bacillati</taxon>
        <taxon>Actinomycetota</taxon>
        <taxon>Actinomycetes</taxon>
        <taxon>Mycobacteriales</taxon>
        <taxon>Corynebacteriaceae</taxon>
        <taxon>Corynebacterium</taxon>
    </lineage>
</organism>
<keyword evidence="4" id="KW-1185">Reference proteome</keyword>
<evidence type="ECO:0000256" key="1">
    <source>
        <dbReference type="SAM" id="Phobius"/>
    </source>
</evidence>
<dbReference type="Pfam" id="PF13386">
    <property type="entry name" value="DsbD_2"/>
    <property type="match status" value="1"/>
</dbReference>
<protein>
    <submittedName>
        <fullName evidence="3">Cytochrome c biogenesis protein CcdA</fullName>
    </submittedName>
</protein>
<feature type="transmembrane region" description="Helical" evidence="1">
    <location>
        <begin position="185"/>
        <end position="210"/>
    </location>
</feature>
<feature type="domain" description="Urease accessory protein UreH-like transmembrane" evidence="2">
    <location>
        <begin position="100"/>
        <end position="194"/>
    </location>
</feature>
<proteinExistence type="predicted"/>
<evidence type="ECO:0000313" key="3">
    <source>
        <dbReference type="EMBL" id="QNE88791.1"/>
    </source>
</evidence>
<dbReference type="Proteomes" id="UP000515743">
    <property type="component" value="Chromosome"/>
</dbReference>
<dbReference type="PANTHER" id="PTHR31272:SF4">
    <property type="entry name" value="CYTOCHROME C-TYPE BIOGENESIS PROTEIN HI_1454-RELATED"/>
    <property type="match status" value="1"/>
</dbReference>
<evidence type="ECO:0000259" key="2">
    <source>
        <dbReference type="Pfam" id="PF13386"/>
    </source>
</evidence>
<name>A0A7G7CMH5_9CORY</name>
<keyword evidence="1" id="KW-0812">Transmembrane</keyword>
<feature type="transmembrane region" description="Helical" evidence="1">
    <location>
        <begin position="6"/>
        <end position="32"/>
    </location>
</feature>
<feature type="transmembrane region" description="Helical" evidence="1">
    <location>
        <begin position="44"/>
        <end position="66"/>
    </location>
</feature>
<dbReference type="EMBL" id="CP059404">
    <property type="protein sequence ID" value="QNE88791.1"/>
    <property type="molecule type" value="Genomic_DNA"/>
</dbReference>
<accession>A0A7G7CMH5</accession>
<dbReference type="AlphaFoldDB" id="A0A7G7CMH5"/>
<keyword evidence="1" id="KW-0472">Membrane</keyword>
<feature type="transmembrane region" description="Helical" evidence="1">
    <location>
        <begin position="230"/>
        <end position="249"/>
    </location>
</feature>
<reference evidence="3 4" key="1">
    <citation type="submission" date="2020-07" db="EMBL/GenBank/DDBJ databases">
        <title>Complete genome and description of Corynebacterium incognita strain Marseille-Q3630 sp. nov.</title>
        <authorList>
            <person name="Boxberger M."/>
        </authorList>
    </citation>
    <scope>NUCLEOTIDE SEQUENCE [LARGE SCALE GENOMIC DNA]</scope>
    <source>
        <strain evidence="3 4">Marseille-Q3630</strain>
    </source>
</reference>
<feature type="transmembrane region" description="Helical" evidence="1">
    <location>
        <begin position="139"/>
        <end position="164"/>
    </location>
</feature>
<gene>
    <name evidence="3" type="ORF">H0194_06755</name>
</gene>